<reference evidence="2 3" key="1">
    <citation type="submission" date="2020-08" db="EMBL/GenBank/DDBJ databases">
        <title>Genomic Encyclopedia of Type Strains, Phase IV (KMG-IV): sequencing the most valuable type-strain genomes for metagenomic binning, comparative biology and taxonomic classification.</title>
        <authorList>
            <person name="Goeker M."/>
        </authorList>
    </citation>
    <scope>NUCLEOTIDE SEQUENCE [LARGE SCALE GENOMIC DNA]</scope>
    <source>
        <strain evidence="2 3">DSM 45615</strain>
    </source>
</reference>
<dbReference type="Pfam" id="PF14329">
    <property type="entry name" value="DUF4386"/>
    <property type="match status" value="1"/>
</dbReference>
<keyword evidence="1" id="KW-0472">Membrane</keyword>
<feature type="transmembrane region" description="Helical" evidence="1">
    <location>
        <begin position="7"/>
        <end position="30"/>
    </location>
</feature>
<protein>
    <recommendedName>
        <fullName evidence="4">DUF4386 domain-containing protein</fullName>
    </recommendedName>
</protein>
<accession>A0A840PHY0</accession>
<dbReference type="AlphaFoldDB" id="A0A840PHY0"/>
<evidence type="ECO:0000256" key="1">
    <source>
        <dbReference type="SAM" id="Phobius"/>
    </source>
</evidence>
<dbReference type="InterPro" id="IPR025495">
    <property type="entry name" value="DUF4386"/>
</dbReference>
<organism evidence="2 3">
    <name type="scientific">Thermocatellispora tengchongensis</name>
    <dbReference type="NCBI Taxonomy" id="1073253"/>
    <lineage>
        <taxon>Bacteria</taxon>
        <taxon>Bacillati</taxon>
        <taxon>Actinomycetota</taxon>
        <taxon>Actinomycetes</taxon>
        <taxon>Streptosporangiales</taxon>
        <taxon>Streptosporangiaceae</taxon>
        <taxon>Thermocatellispora</taxon>
    </lineage>
</organism>
<keyword evidence="1" id="KW-1133">Transmembrane helix</keyword>
<feature type="transmembrane region" description="Helical" evidence="1">
    <location>
        <begin position="50"/>
        <end position="71"/>
    </location>
</feature>
<feature type="transmembrane region" description="Helical" evidence="1">
    <location>
        <begin position="194"/>
        <end position="215"/>
    </location>
</feature>
<feature type="transmembrane region" description="Helical" evidence="1">
    <location>
        <begin position="83"/>
        <end position="104"/>
    </location>
</feature>
<feature type="transmembrane region" description="Helical" evidence="1">
    <location>
        <begin position="167"/>
        <end position="188"/>
    </location>
</feature>
<proteinExistence type="predicted"/>
<dbReference type="EMBL" id="JACHGN010000011">
    <property type="protein sequence ID" value="MBB5135675.1"/>
    <property type="molecule type" value="Genomic_DNA"/>
</dbReference>
<name>A0A840PHY0_9ACTN</name>
<evidence type="ECO:0000313" key="3">
    <source>
        <dbReference type="Proteomes" id="UP000578449"/>
    </source>
</evidence>
<keyword evidence="3" id="KW-1185">Reference proteome</keyword>
<evidence type="ECO:0008006" key="4">
    <source>
        <dbReference type="Google" id="ProtNLM"/>
    </source>
</evidence>
<sequence length="226" mass="24050">MNANRRATAIAGALVIAGMIAGGLSVVPAIEEPNFLELVSAHENQVITGALFQFLMIPAYVGFALCLYPALRTASEALSLGFLGFRLIAAAFHFVGVILLPLFLVLSEEYAQAGAAGAPHLEVLGELLRRARDLVNHVALIVSLNLGDLLLFCILYRARFVPRWLSVWGLLGAASAVLASFLVLVRLTDVVTPFYLAMNAPLALQTLVLAIWLIARGFAGVGVKAA</sequence>
<feature type="transmembrane region" description="Helical" evidence="1">
    <location>
        <begin position="134"/>
        <end position="155"/>
    </location>
</feature>
<comment type="caution">
    <text evidence="2">The sequence shown here is derived from an EMBL/GenBank/DDBJ whole genome shotgun (WGS) entry which is preliminary data.</text>
</comment>
<gene>
    <name evidence="2" type="ORF">HNP84_005419</name>
</gene>
<keyword evidence="1" id="KW-0812">Transmembrane</keyword>
<dbReference type="RefSeq" id="WP_185052592.1">
    <property type="nucleotide sequence ID" value="NZ_BAABIX010000064.1"/>
</dbReference>
<evidence type="ECO:0000313" key="2">
    <source>
        <dbReference type="EMBL" id="MBB5135675.1"/>
    </source>
</evidence>
<dbReference type="Proteomes" id="UP000578449">
    <property type="component" value="Unassembled WGS sequence"/>
</dbReference>